<evidence type="ECO:0000256" key="2">
    <source>
        <dbReference type="SAM" id="Phobius"/>
    </source>
</evidence>
<protein>
    <recommendedName>
        <fullName evidence="5">Histidine kinase N-terminal 7TM region domain-containing protein</fullName>
    </recommendedName>
</protein>
<dbReference type="KEGG" id="rub:GBA63_15210"/>
<reference evidence="3 4" key="1">
    <citation type="submission" date="2019-10" db="EMBL/GenBank/DDBJ databases">
        <title>Rubrobacter sp nov SCSIO 52090 isolated from a deep-sea sediment in the South China Sea.</title>
        <authorList>
            <person name="Chen R.W."/>
        </authorList>
    </citation>
    <scope>NUCLEOTIDE SEQUENCE [LARGE SCALE GENOMIC DNA]</scope>
    <source>
        <strain evidence="3 4">SCSIO 52909</strain>
    </source>
</reference>
<gene>
    <name evidence="3" type="ORF">GBA63_15210</name>
</gene>
<evidence type="ECO:0000313" key="3">
    <source>
        <dbReference type="EMBL" id="QIN83834.1"/>
    </source>
</evidence>
<accession>A0A6G8QBG0</accession>
<name>A0A6G8QBG0_9ACTN</name>
<feature type="transmembrane region" description="Helical" evidence="2">
    <location>
        <begin position="279"/>
        <end position="300"/>
    </location>
</feature>
<evidence type="ECO:0008006" key="5">
    <source>
        <dbReference type="Google" id="ProtNLM"/>
    </source>
</evidence>
<organism evidence="3 4">
    <name type="scientific">Rubrobacter tropicus</name>
    <dbReference type="NCBI Taxonomy" id="2653851"/>
    <lineage>
        <taxon>Bacteria</taxon>
        <taxon>Bacillati</taxon>
        <taxon>Actinomycetota</taxon>
        <taxon>Rubrobacteria</taxon>
        <taxon>Rubrobacterales</taxon>
        <taxon>Rubrobacteraceae</taxon>
        <taxon>Rubrobacter</taxon>
    </lineage>
</organism>
<dbReference type="Proteomes" id="UP000501452">
    <property type="component" value="Chromosome"/>
</dbReference>
<evidence type="ECO:0000256" key="1">
    <source>
        <dbReference type="SAM" id="MobiDB-lite"/>
    </source>
</evidence>
<keyword evidence="2" id="KW-0472">Membrane</keyword>
<feature type="transmembrane region" description="Helical" evidence="2">
    <location>
        <begin position="38"/>
        <end position="58"/>
    </location>
</feature>
<feature type="transmembrane region" description="Helical" evidence="2">
    <location>
        <begin position="312"/>
        <end position="330"/>
    </location>
</feature>
<sequence>MSGRMAGRTAWGLWALTVLSAAPTLSMASLSEPSSARNTGLMVLVIFAFSSVGALVASRRPENPIGWIFCLGALCWILGELALEYAVYALITAPGTLPAGAWVGWFGGWMRGMGWLIVVLFLLLLFPTGRLPSPRWRPALWGAVVFALYFTVVVWLSPASDDVRLAFVPNPLGLDLPIMSLLKEVLYLVLPLTLLVGGSAVVVRFRRSRDEERQQIKWFAYAVAVMVFLFVFWFSLALAGLVPPDTLLWTVPPLGLPVAVGIAVLRYRLYDIDRIINRTLVYAVLTVTLAALYFGGVVVLQYALRATTGQESSLAVVASTLAIAAMFSPLRRGIQNLIDRAFYRKKYDAGRILESLSARLREETDLDSLGDDLAGVVRETMQPAFVSLWLREPTLAPREGGPQYGRTARTGGPAEGFDPTAPGRGPRTGGP</sequence>
<keyword evidence="4" id="KW-1185">Reference proteome</keyword>
<proteinExistence type="predicted"/>
<feature type="transmembrane region" description="Helical" evidence="2">
    <location>
        <begin position="103"/>
        <end position="126"/>
    </location>
</feature>
<feature type="transmembrane region" description="Helical" evidence="2">
    <location>
        <begin position="218"/>
        <end position="241"/>
    </location>
</feature>
<dbReference type="EMBL" id="CP045119">
    <property type="protein sequence ID" value="QIN83834.1"/>
    <property type="molecule type" value="Genomic_DNA"/>
</dbReference>
<feature type="region of interest" description="Disordered" evidence="1">
    <location>
        <begin position="395"/>
        <end position="431"/>
    </location>
</feature>
<evidence type="ECO:0000313" key="4">
    <source>
        <dbReference type="Proteomes" id="UP000501452"/>
    </source>
</evidence>
<feature type="transmembrane region" description="Helical" evidence="2">
    <location>
        <begin position="65"/>
        <end position="91"/>
    </location>
</feature>
<dbReference type="AlphaFoldDB" id="A0A6G8QBG0"/>
<keyword evidence="2" id="KW-0812">Transmembrane</keyword>
<dbReference type="RefSeq" id="WP_166177476.1">
    <property type="nucleotide sequence ID" value="NZ_CP045119.1"/>
</dbReference>
<feature type="transmembrane region" description="Helical" evidence="2">
    <location>
        <begin position="185"/>
        <end position="206"/>
    </location>
</feature>
<feature type="transmembrane region" description="Helical" evidence="2">
    <location>
        <begin position="138"/>
        <end position="157"/>
    </location>
</feature>
<keyword evidence="2" id="KW-1133">Transmembrane helix</keyword>
<feature type="transmembrane region" description="Helical" evidence="2">
    <location>
        <begin position="247"/>
        <end position="267"/>
    </location>
</feature>